<dbReference type="InterPro" id="IPR036291">
    <property type="entry name" value="NAD(P)-bd_dom_sf"/>
</dbReference>
<accession>A0AAI8Z520</accession>
<dbReference type="GO" id="GO:0016491">
    <property type="term" value="F:oxidoreductase activity"/>
    <property type="evidence" value="ECO:0007669"/>
    <property type="project" value="UniProtKB-KW"/>
</dbReference>
<evidence type="ECO:0000259" key="4">
    <source>
        <dbReference type="Pfam" id="PF02826"/>
    </source>
</evidence>
<comment type="caution">
    <text evidence="5">The sequence shown here is derived from an EMBL/GenBank/DDBJ whole genome shotgun (WGS) entry which is preliminary data.</text>
</comment>
<evidence type="ECO:0000313" key="6">
    <source>
        <dbReference type="Proteomes" id="UP001296104"/>
    </source>
</evidence>
<evidence type="ECO:0000313" key="5">
    <source>
        <dbReference type="EMBL" id="CAK4032567.1"/>
    </source>
</evidence>
<dbReference type="Gene3D" id="3.40.50.720">
    <property type="entry name" value="NAD(P)-binding Rossmann-like Domain"/>
    <property type="match status" value="2"/>
</dbReference>
<evidence type="ECO:0000256" key="2">
    <source>
        <dbReference type="ARBA" id="ARBA00023002"/>
    </source>
</evidence>
<evidence type="ECO:0000256" key="3">
    <source>
        <dbReference type="ARBA" id="ARBA00023027"/>
    </source>
</evidence>
<keyword evidence="6" id="KW-1185">Reference proteome</keyword>
<keyword evidence="2" id="KW-0560">Oxidoreductase</keyword>
<dbReference type="SUPFAM" id="SSF51735">
    <property type="entry name" value="NAD(P)-binding Rossmann-fold domains"/>
    <property type="match status" value="1"/>
</dbReference>
<dbReference type="PANTHER" id="PTHR43761:SF1">
    <property type="entry name" value="D-ISOMER SPECIFIC 2-HYDROXYACID DEHYDROGENASE CATALYTIC DOMAIN-CONTAINING PROTEIN-RELATED"/>
    <property type="match status" value="1"/>
</dbReference>
<gene>
    <name evidence="5" type="ORF">LECACI_7A007725</name>
</gene>
<dbReference type="Pfam" id="PF02826">
    <property type="entry name" value="2-Hacid_dh_C"/>
    <property type="match status" value="1"/>
</dbReference>
<organism evidence="5 6">
    <name type="scientific">Lecanosticta acicola</name>
    <dbReference type="NCBI Taxonomy" id="111012"/>
    <lineage>
        <taxon>Eukaryota</taxon>
        <taxon>Fungi</taxon>
        <taxon>Dikarya</taxon>
        <taxon>Ascomycota</taxon>
        <taxon>Pezizomycotina</taxon>
        <taxon>Dothideomycetes</taxon>
        <taxon>Dothideomycetidae</taxon>
        <taxon>Mycosphaerellales</taxon>
        <taxon>Mycosphaerellaceae</taxon>
        <taxon>Lecanosticta</taxon>
    </lineage>
</organism>
<keyword evidence="3" id="KW-0520">NAD</keyword>
<dbReference type="InterPro" id="IPR050418">
    <property type="entry name" value="D-iso_2-hydroxyacid_DH_PdxB"/>
</dbReference>
<sequence length="147" mass="15976">MKVPVAERKRASQIRHGHAALDQAFREGFVSISAMPPDNSTRNMFSEAEFQSRNCTSSIINVGRGGVINEKDSGTALRNRDIAGAATNVFEQWPATKSYSPLLDETILNLVLNPHVAWLSSKTIQCTIATAEPNIEGFVAGKPHNLA</sequence>
<dbReference type="AlphaFoldDB" id="A0AAI8Z520"/>
<dbReference type="PANTHER" id="PTHR43761">
    <property type="entry name" value="D-ISOMER SPECIFIC 2-HYDROXYACID DEHYDROGENASE FAMILY PROTEIN (AFU_ORTHOLOGUE AFUA_1G13630)"/>
    <property type="match status" value="1"/>
</dbReference>
<dbReference type="GO" id="GO:0051287">
    <property type="term" value="F:NAD binding"/>
    <property type="evidence" value="ECO:0007669"/>
    <property type="project" value="InterPro"/>
</dbReference>
<proteinExistence type="inferred from homology"/>
<dbReference type="Proteomes" id="UP001296104">
    <property type="component" value="Unassembled WGS sequence"/>
</dbReference>
<reference evidence="5" key="1">
    <citation type="submission" date="2023-11" db="EMBL/GenBank/DDBJ databases">
        <authorList>
            <person name="Alioto T."/>
            <person name="Alioto T."/>
            <person name="Gomez Garrido J."/>
        </authorList>
    </citation>
    <scope>NUCLEOTIDE SEQUENCE</scope>
</reference>
<feature type="domain" description="D-isomer specific 2-hydroxyacid dehydrogenase NAD-binding" evidence="4">
    <location>
        <begin position="11"/>
        <end position="117"/>
    </location>
</feature>
<name>A0AAI8Z520_9PEZI</name>
<dbReference type="InterPro" id="IPR006140">
    <property type="entry name" value="D-isomer_DH_NAD-bd"/>
</dbReference>
<dbReference type="EMBL" id="CAVMBE010000066">
    <property type="protein sequence ID" value="CAK4032567.1"/>
    <property type="molecule type" value="Genomic_DNA"/>
</dbReference>
<comment type="similarity">
    <text evidence="1">Belongs to the D-isomer specific 2-hydroxyacid dehydrogenase family.</text>
</comment>
<protein>
    <submittedName>
        <fullName evidence="5">Glycerate dehydrogenase like</fullName>
    </submittedName>
</protein>
<evidence type="ECO:0000256" key="1">
    <source>
        <dbReference type="ARBA" id="ARBA00005854"/>
    </source>
</evidence>